<gene>
    <name evidence="5" type="ORF">GUJ93_ZPchr0012g21049</name>
</gene>
<name>A0A8J5WLF2_ZIZPA</name>
<protein>
    <submittedName>
        <fullName evidence="5">Uncharacterized protein</fullName>
    </submittedName>
</protein>
<keyword evidence="2" id="KW-0539">Nucleus</keyword>
<dbReference type="PANTHER" id="PTHR13107:SF0">
    <property type="entry name" value="N6-ADENOSINE-METHYLTRANSFERASE NON-CATALYTIC SUBUNIT"/>
    <property type="match status" value="1"/>
</dbReference>
<dbReference type="GO" id="GO:0036396">
    <property type="term" value="C:RNA N6-methyladenosine methyltransferase complex"/>
    <property type="evidence" value="ECO:0007669"/>
    <property type="project" value="TreeGrafter"/>
</dbReference>
<keyword evidence="6" id="KW-1185">Reference proteome</keyword>
<evidence type="ECO:0000313" key="5">
    <source>
        <dbReference type="EMBL" id="KAG8091771.1"/>
    </source>
</evidence>
<dbReference type="GO" id="GO:0005634">
    <property type="term" value="C:nucleus"/>
    <property type="evidence" value="ECO:0007669"/>
    <property type="project" value="UniProtKB-SubCell"/>
</dbReference>
<evidence type="ECO:0000256" key="1">
    <source>
        <dbReference type="ARBA" id="ARBA00004123"/>
    </source>
</evidence>
<comment type="caution">
    <text evidence="5">The sequence shown here is derived from an EMBL/GenBank/DDBJ whole genome shotgun (WGS) entry which is preliminary data.</text>
</comment>
<dbReference type="InterPro" id="IPR045123">
    <property type="entry name" value="METTL14-like"/>
</dbReference>
<feature type="region of interest" description="Disordered" evidence="4">
    <location>
        <begin position="155"/>
        <end position="219"/>
    </location>
</feature>
<dbReference type="PANTHER" id="PTHR13107">
    <property type="entry name" value="N6-ADENOSINE-METHYLTRANSFERASE NON-CATALYTIC SUBUNIT"/>
    <property type="match status" value="1"/>
</dbReference>
<evidence type="ECO:0000256" key="2">
    <source>
        <dbReference type="ARBA" id="ARBA00023242"/>
    </source>
</evidence>
<reference evidence="5" key="2">
    <citation type="submission" date="2021-02" db="EMBL/GenBank/DDBJ databases">
        <authorList>
            <person name="Kimball J.A."/>
            <person name="Haas M.W."/>
            <person name="Macchietto M."/>
            <person name="Kono T."/>
            <person name="Duquette J."/>
            <person name="Shao M."/>
        </authorList>
    </citation>
    <scope>NUCLEOTIDE SEQUENCE</scope>
    <source>
        <tissue evidence="5">Fresh leaf tissue</tissue>
    </source>
</reference>
<dbReference type="Pfam" id="PF05063">
    <property type="entry name" value="MT-A70"/>
    <property type="match status" value="1"/>
</dbReference>
<dbReference type="EMBL" id="JAAALK010000080">
    <property type="protein sequence ID" value="KAG8091771.1"/>
    <property type="molecule type" value="Genomic_DNA"/>
</dbReference>
<evidence type="ECO:0000256" key="4">
    <source>
        <dbReference type="SAM" id="MobiDB-lite"/>
    </source>
</evidence>
<feature type="compositionally biased region" description="Basic and acidic residues" evidence="4">
    <location>
        <begin position="166"/>
        <end position="201"/>
    </location>
</feature>
<dbReference type="AlphaFoldDB" id="A0A8J5WLF2"/>
<organism evidence="5 6">
    <name type="scientific">Zizania palustris</name>
    <name type="common">Northern wild rice</name>
    <dbReference type="NCBI Taxonomy" id="103762"/>
    <lineage>
        <taxon>Eukaryota</taxon>
        <taxon>Viridiplantae</taxon>
        <taxon>Streptophyta</taxon>
        <taxon>Embryophyta</taxon>
        <taxon>Tracheophyta</taxon>
        <taxon>Spermatophyta</taxon>
        <taxon>Magnoliopsida</taxon>
        <taxon>Liliopsida</taxon>
        <taxon>Poales</taxon>
        <taxon>Poaceae</taxon>
        <taxon>BOP clade</taxon>
        <taxon>Oryzoideae</taxon>
        <taxon>Oryzeae</taxon>
        <taxon>Zizaniinae</taxon>
        <taxon>Zizania</taxon>
    </lineage>
</organism>
<dbReference type="InterPro" id="IPR007757">
    <property type="entry name" value="MT-A70-like"/>
</dbReference>
<sequence length="434" mass="48783">MDRPGSAHVTMGCRLASPIVAPSSSTSEFGPVSLSVVWSPTRRPRPPRPAPPHGSRRENPSSLWHSRFAPPGPLPRAPRTQQERLRCWCGSPEEIINFPSDLNLKRDADDGVNARDCWKEDEEWEDAYCRNNQSGKLTRHIYADEGDEDDYNVIRESQVSKVPMRSLEERSERRSSDGYKGRDGDSSRGRREDDNDWDSSRRSSSRIPGHDVSHNKSSQAGPLIGSVLVELIQLTVGPLVIRQGPAGKAPSRGEQNDNSQNFVDTELFGTKFDVILVECRFSMGGICSSHSWYHTDHIEYYWTPEDIMNLKIEKAIADTPSFIFLWVGDGAGLEQGRQCLKKWGFRRCEDICWIKTNKKNATPGLRHDSNTLFQHSKVVSCTIFSMPHVISLLLVFSLSIHSFFLQEHCLMGIKGTLSDAALMGILSMQILTLT</sequence>
<dbReference type="Proteomes" id="UP000729402">
    <property type="component" value="Unassembled WGS sequence"/>
</dbReference>
<dbReference type="OrthoDB" id="565954at2759"/>
<evidence type="ECO:0000313" key="6">
    <source>
        <dbReference type="Proteomes" id="UP000729402"/>
    </source>
</evidence>
<proteinExistence type="inferred from homology"/>
<feature type="region of interest" description="Disordered" evidence="4">
    <location>
        <begin position="19"/>
        <end position="82"/>
    </location>
</feature>
<dbReference type="GO" id="GO:0003729">
    <property type="term" value="F:mRNA binding"/>
    <property type="evidence" value="ECO:0007669"/>
    <property type="project" value="TreeGrafter"/>
</dbReference>
<accession>A0A8J5WLF2</accession>
<evidence type="ECO:0000256" key="3">
    <source>
        <dbReference type="PROSITE-ProRule" id="PRU00489"/>
    </source>
</evidence>
<comment type="similarity">
    <text evidence="3">Belongs to the MT-A70-like family.</text>
</comment>
<reference evidence="5" key="1">
    <citation type="journal article" date="2021" name="bioRxiv">
        <title>Whole Genome Assembly and Annotation of Northern Wild Rice, Zizania palustris L., Supports a Whole Genome Duplication in the Zizania Genus.</title>
        <authorList>
            <person name="Haas M."/>
            <person name="Kono T."/>
            <person name="Macchietto M."/>
            <person name="Millas R."/>
            <person name="McGilp L."/>
            <person name="Shao M."/>
            <person name="Duquette J."/>
            <person name="Hirsch C.N."/>
            <person name="Kimball J."/>
        </authorList>
    </citation>
    <scope>NUCLEOTIDE SEQUENCE</scope>
    <source>
        <tissue evidence="5">Fresh leaf tissue</tissue>
    </source>
</reference>
<dbReference type="PROSITE" id="PS51143">
    <property type="entry name" value="MT_A70"/>
    <property type="match status" value="1"/>
</dbReference>
<dbReference type="EMBL" id="JAAALK010000080">
    <property type="protein sequence ID" value="KAG8091772.1"/>
    <property type="molecule type" value="Genomic_DNA"/>
</dbReference>
<comment type="subcellular location">
    <subcellularLocation>
        <location evidence="1">Nucleus</location>
    </subcellularLocation>
</comment>